<organism evidence="2 3">
    <name type="scientific">Stylophora pistillata</name>
    <name type="common">Smooth cauliflower coral</name>
    <dbReference type="NCBI Taxonomy" id="50429"/>
    <lineage>
        <taxon>Eukaryota</taxon>
        <taxon>Metazoa</taxon>
        <taxon>Cnidaria</taxon>
        <taxon>Anthozoa</taxon>
        <taxon>Hexacorallia</taxon>
        <taxon>Scleractinia</taxon>
        <taxon>Astrocoeniina</taxon>
        <taxon>Pocilloporidae</taxon>
        <taxon>Stylophora</taxon>
    </lineage>
</organism>
<name>A0A2B4SEC7_STYPI</name>
<protein>
    <submittedName>
        <fullName evidence="2">Uncharacterized protein</fullName>
    </submittedName>
</protein>
<feature type="compositionally biased region" description="Polar residues" evidence="1">
    <location>
        <begin position="630"/>
        <end position="643"/>
    </location>
</feature>
<dbReference type="Proteomes" id="UP000225706">
    <property type="component" value="Unassembled WGS sequence"/>
</dbReference>
<gene>
    <name evidence="2" type="ORF">AWC38_SpisGene8436</name>
</gene>
<feature type="region of interest" description="Disordered" evidence="1">
    <location>
        <begin position="434"/>
        <end position="487"/>
    </location>
</feature>
<accession>A0A2B4SEC7</accession>
<feature type="compositionally biased region" description="Basic and acidic residues" evidence="1">
    <location>
        <begin position="590"/>
        <end position="604"/>
    </location>
</feature>
<dbReference type="OrthoDB" id="5988238at2759"/>
<feature type="compositionally biased region" description="Polar residues" evidence="1">
    <location>
        <begin position="458"/>
        <end position="472"/>
    </location>
</feature>
<evidence type="ECO:0000313" key="2">
    <source>
        <dbReference type="EMBL" id="PFX26892.1"/>
    </source>
</evidence>
<dbReference type="AlphaFoldDB" id="A0A2B4SEC7"/>
<sequence>MKKQPLDEKTAYRKQLRYQELNSATIKTKLDDSLGRIPWSNNHENVASYVDGTGGLSQQKLLAIMNQLTNDIRVNGRRITPLQTQIVQQTNDGDINPTSTVSNMQDEMQPDMKTNMQDDMQSDTNDMGNNEIKPIQIPINQKGGDGAHANGPGMFERLMFGGLSQTVGGGKGSNGYSDFGGGMTDVPGLSYGGSNSNGVINLMESEHGLKPMRGMNGMGSMNGMNGMMTGMHGMMNGMGMMTHGMGKMRGDSDNSTTTVARQFILPPRIHQISPFAGTTSATDPSLLAFHGIPASSEVTSEQVENQIAHLNELTQQLRGMPQSPSITQAGKGLPIPLSRYASQIERGASENSVSRPLGVEPSYYKNIAGNPLTGPNGLTKDVLSDLMFGNLKSLASVGGLTTNSPLEENTLSPQMIGNSELRRFNNPLLEEKLANSQSGKSGLGLPLPPNENMDFNDLPNSDLDNINKSPYLQSRHHAKSKKKKKDNKSDVVTKLLLSLLVDKLKDIYEMDRINSSQRKTVTLKLDSSTVGKIENTLKEHGHSSDQNKLSSGRDVSKDTKTSGNFETNLSFPLTFSDTKGTQLSLVDSPKNAKDDSSLPDADTKNIENIIKGIENGSKKSNETRRIRIDSGNSPQEISQKTTKALSPDKYRLQTGSTSEFHRVKMEPTGELGKTATIPSISDYHPTLEVSKANPPSEQMFEVHTDKATISALPTFSISTLLNQEIPGNVKGSNRVINVEKENESGRFTGSNSATIPVTTTETEEHNRVTTSANENDAANYLEASRVLGAVFNKVKDPLARKSVEVAIKAMLKLMKSDKTYSKKESVPSSKSSVILQEKVKKLMKTIDELSRMVHVEDESPRKKHKKYSHVKRKLFRKRFSYKRIIHHRSRVGMDHLKRTH</sequence>
<feature type="region of interest" description="Disordered" evidence="1">
    <location>
        <begin position="612"/>
        <end position="643"/>
    </location>
</feature>
<keyword evidence="3" id="KW-1185">Reference proteome</keyword>
<comment type="caution">
    <text evidence="2">The sequence shown here is derived from an EMBL/GenBank/DDBJ whole genome shotgun (WGS) entry which is preliminary data.</text>
</comment>
<feature type="region of interest" description="Disordered" evidence="1">
    <location>
        <begin position="585"/>
        <end position="604"/>
    </location>
</feature>
<feature type="compositionally biased region" description="Basic and acidic residues" evidence="1">
    <location>
        <begin position="535"/>
        <end position="545"/>
    </location>
</feature>
<feature type="compositionally biased region" description="Basic and acidic residues" evidence="1">
    <location>
        <begin position="616"/>
        <end position="628"/>
    </location>
</feature>
<evidence type="ECO:0000313" key="3">
    <source>
        <dbReference type="Proteomes" id="UP000225706"/>
    </source>
</evidence>
<feature type="compositionally biased region" description="Basic residues" evidence="1">
    <location>
        <begin position="474"/>
        <end position="486"/>
    </location>
</feature>
<feature type="region of interest" description="Disordered" evidence="1">
    <location>
        <begin position="535"/>
        <end position="563"/>
    </location>
</feature>
<reference evidence="3" key="1">
    <citation type="journal article" date="2017" name="bioRxiv">
        <title>Comparative analysis of the genomes of Stylophora pistillata and Acropora digitifera provides evidence for extensive differences between species of corals.</title>
        <authorList>
            <person name="Voolstra C.R."/>
            <person name="Li Y."/>
            <person name="Liew Y.J."/>
            <person name="Baumgarten S."/>
            <person name="Zoccola D."/>
            <person name="Flot J.-F."/>
            <person name="Tambutte S."/>
            <person name="Allemand D."/>
            <person name="Aranda M."/>
        </authorList>
    </citation>
    <scope>NUCLEOTIDE SEQUENCE [LARGE SCALE GENOMIC DNA]</scope>
</reference>
<proteinExistence type="predicted"/>
<dbReference type="EMBL" id="LSMT01000116">
    <property type="protein sequence ID" value="PFX26892.1"/>
    <property type="molecule type" value="Genomic_DNA"/>
</dbReference>
<evidence type="ECO:0000256" key="1">
    <source>
        <dbReference type="SAM" id="MobiDB-lite"/>
    </source>
</evidence>